<proteinExistence type="predicted"/>
<dbReference type="EMBL" id="JAJHUN010000009">
    <property type="protein sequence ID" value="KAJ4150903.1"/>
    <property type="molecule type" value="Genomic_DNA"/>
</dbReference>
<gene>
    <name evidence="5" type="ORF">LMH87_011631</name>
</gene>
<dbReference type="Pfam" id="PF05383">
    <property type="entry name" value="La"/>
    <property type="match status" value="1"/>
</dbReference>
<dbReference type="PROSITE" id="PS50961">
    <property type="entry name" value="HTH_LA"/>
    <property type="match status" value="1"/>
</dbReference>
<feature type="compositionally biased region" description="Basic and acidic residues" evidence="3">
    <location>
        <begin position="388"/>
        <end position="400"/>
    </location>
</feature>
<feature type="compositionally biased region" description="Polar residues" evidence="3">
    <location>
        <begin position="335"/>
        <end position="348"/>
    </location>
</feature>
<feature type="region of interest" description="Disordered" evidence="3">
    <location>
        <begin position="1"/>
        <end position="460"/>
    </location>
</feature>
<dbReference type="SMART" id="SM00715">
    <property type="entry name" value="LA"/>
    <property type="match status" value="1"/>
</dbReference>
<dbReference type="PANTHER" id="PTHR22792:SF132">
    <property type="entry name" value="LA-RELATED PROTEIN 1"/>
    <property type="match status" value="1"/>
</dbReference>
<feature type="compositionally biased region" description="Polar residues" evidence="3">
    <location>
        <begin position="285"/>
        <end position="295"/>
    </location>
</feature>
<organism evidence="5 6">
    <name type="scientific">Akanthomyces muscarius</name>
    <name type="common">Entomopathogenic fungus</name>
    <name type="synonym">Lecanicillium muscarium</name>
    <dbReference type="NCBI Taxonomy" id="2231603"/>
    <lineage>
        <taxon>Eukaryota</taxon>
        <taxon>Fungi</taxon>
        <taxon>Dikarya</taxon>
        <taxon>Ascomycota</taxon>
        <taxon>Pezizomycotina</taxon>
        <taxon>Sordariomycetes</taxon>
        <taxon>Hypocreomycetidae</taxon>
        <taxon>Hypocreales</taxon>
        <taxon>Cordycipitaceae</taxon>
        <taxon>Akanthomyces</taxon>
    </lineage>
</organism>
<dbReference type="GO" id="GO:0045727">
    <property type="term" value="P:positive regulation of translation"/>
    <property type="evidence" value="ECO:0007669"/>
    <property type="project" value="TreeGrafter"/>
</dbReference>
<evidence type="ECO:0000259" key="4">
    <source>
        <dbReference type="PROSITE" id="PS50961"/>
    </source>
</evidence>
<dbReference type="InterPro" id="IPR045180">
    <property type="entry name" value="La_dom_prot"/>
</dbReference>
<evidence type="ECO:0000313" key="5">
    <source>
        <dbReference type="EMBL" id="KAJ4150903.1"/>
    </source>
</evidence>
<dbReference type="AlphaFoldDB" id="A0A9W8UIM1"/>
<dbReference type="PANTHER" id="PTHR22792">
    <property type="entry name" value="LUPUS LA PROTEIN-RELATED"/>
    <property type="match status" value="1"/>
</dbReference>
<dbReference type="Proteomes" id="UP001144673">
    <property type="component" value="Chromosome 4"/>
</dbReference>
<dbReference type="RefSeq" id="XP_056052617.1">
    <property type="nucleotide sequence ID" value="XM_056200804.1"/>
</dbReference>
<dbReference type="GO" id="GO:0005829">
    <property type="term" value="C:cytosol"/>
    <property type="evidence" value="ECO:0007669"/>
    <property type="project" value="TreeGrafter"/>
</dbReference>
<accession>A0A9W8UIM1</accession>
<dbReference type="GeneID" id="80898790"/>
<feature type="compositionally biased region" description="Low complexity" evidence="3">
    <location>
        <begin position="413"/>
        <end position="422"/>
    </location>
</feature>
<comment type="caution">
    <text evidence="5">The sequence shown here is derived from an EMBL/GenBank/DDBJ whole genome shotgun (WGS) entry which is preliminary data.</text>
</comment>
<protein>
    <recommendedName>
        <fullName evidence="4">HTH La-type RNA-binding domain-containing protein</fullName>
    </recommendedName>
</protein>
<feature type="compositionally biased region" description="Basic and acidic residues" evidence="3">
    <location>
        <begin position="154"/>
        <end position="168"/>
    </location>
</feature>
<feature type="domain" description="HTH La-type RNA-binding" evidence="4">
    <location>
        <begin position="501"/>
        <end position="598"/>
    </location>
</feature>
<name>A0A9W8UIM1_AKAMU</name>
<dbReference type="GO" id="GO:0010494">
    <property type="term" value="C:cytoplasmic stress granule"/>
    <property type="evidence" value="ECO:0007669"/>
    <property type="project" value="TreeGrafter"/>
</dbReference>
<sequence>MATASAFSYAQAAKGQNSNPESPQSTSQATDSLSTIPASATTTLDDASVAGSGNQDTSGAPADKHDAASTIGSESDIRSESVLSRRTDGRKEEELSRLERPWRRADREPSTRSTDDADSKRRKGKKKGDKPAEEEQPKIELTEAPVPSVNIWQQRKEAAAAKVIKPDDASSTAASEDVKPLPKATDFAGAVNGHKSTRKADAPRPERASRGARVADREARDGKGELPPSVDDAMLWPTPETAVQEDKDSKKKSDTKPESKETQDDAGKPRSKEKWVTYDYVPTVNFETQLPQIRNTKPRGGARNVNGGRPSIPGQTGDKAAAAAPAAKTNDRRQSTANGAPRTGSQPPNKRASVDVATLRDQRKVSGSTTSEKAKDATPAPVEQMQPPRDRAEGRTDRGRGGYRGRGGHHTSTHPQHQHTSSFNGNGPVSGRPQGPYSPPPRGGHGQMFMPPSQRGRGRSNAANFHRMSLPNGRIPAVQTQFASYEYPMAPMSAMPFQPQPYWDNMAVPVLKNQIEYYFSIENLCKDMYLRQRMDSQGFVPLHFIAAFKRVRELSADIGMLRAVCEMSMDIDLAVGEDDVERVRRREGWESFILPLEDRDDLARNSGPAQLSFKNRVPYAMQPQFNGMQMPYGMPSPPAFVPQDFQQFDHHAVNGVNGINGHNHKGSQLSAAVPDFAPSGAVQNPAPMANGTVNGTHEKQNGVHAEA</sequence>
<reference evidence="5" key="1">
    <citation type="journal article" date="2023" name="Access Microbiol">
        <title>De-novo genome assembly for Akanthomyces muscarius, a biocontrol agent of insect agricultural pests.</title>
        <authorList>
            <person name="Erdos Z."/>
            <person name="Studholme D.J."/>
            <person name="Raymond B."/>
            <person name="Sharma M."/>
        </authorList>
    </citation>
    <scope>NUCLEOTIDE SEQUENCE</scope>
    <source>
        <strain evidence="5">Ve6</strain>
    </source>
</reference>
<evidence type="ECO:0000313" key="6">
    <source>
        <dbReference type="Proteomes" id="UP001144673"/>
    </source>
</evidence>
<evidence type="ECO:0000256" key="1">
    <source>
        <dbReference type="ARBA" id="ARBA00022884"/>
    </source>
</evidence>
<evidence type="ECO:0000256" key="3">
    <source>
        <dbReference type="SAM" id="MobiDB-lite"/>
    </source>
</evidence>
<feature type="compositionally biased region" description="Basic and acidic residues" evidence="3">
    <location>
        <begin position="198"/>
        <end position="224"/>
    </location>
</feature>
<feature type="compositionally biased region" description="Low complexity" evidence="3">
    <location>
        <begin position="1"/>
        <end position="13"/>
    </location>
</feature>
<dbReference type="InterPro" id="IPR006630">
    <property type="entry name" value="La_HTH"/>
</dbReference>
<evidence type="ECO:0000256" key="2">
    <source>
        <dbReference type="PROSITE-ProRule" id="PRU00332"/>
    </source>
</evidence>
<feature type="compositionally biased region" description="Polar residues" evidence="3">
    <location>
        <begin position="14"/>
        <end position="58"/>
    </location>
</feature>
<feature type="compositionally biased region" description="Basic and acidic residues" evidence="3">
    <location>
        <begin position="244"/>
        <end position="276"/>
    </location>
</feature>
<dbReference type="CDD" id="cd07323">
    <property type="entry name" value="LAM"/>
    <property type="match status" value="1"/>
</dbReference>
<dbReference type="InterPro" id="IPR036388">
    <property type="entry name" value="WH-like_DNA-bd_sf"/>
</dbReference>
<feature type="compositionally biased region" description="Basic residues" evidence="3">
    <location>
        <begin position="401"/>
        <end position="412"/>
    </location>
</feature>
<keyword evidence="1 2" id="KW-0694">RNA-binding</keyword>
<feature type="compositionally biased region" description="Basic and acidic residues" evidence="3">
    <location>
        <begin position="129"/>
        <end position="141"/>
    </location>
</feature>
<keyword evidence="6" id="KW-1185">Reference proteome</keyword>
<dbReference type="InterPro" id="IPR036390">
    <property type="entry name" value="WH_DNA-bd_sf"/>
</dbReference>
<dbReference type="KEGG" id="amus:LMH87_011631"/>
<dbReference type="Gene3D" id="1.10.10.10">
    <property type="entry name" value="Winged helix-like DNA-binding domain superfamily/Winged helix DNA-binding domain"/>
    <property type="match status" value="1"/>
</dbReference>
<feature type="compositionally biased region" description="Basic and acidic residues" evidence="3">
    <location>
        <begin position="75"/>
        <end position="119"/>
    </location>
</feature>
<dbReference type="GO" id="GO:0003723">
    <property type="term" value="F:RNA binding"/>
    <property type="evidence" value="ECO:0007669"/>
    <property type="project" value="UniProtKB-UniRule"/>
</dbReference>
<dbReference type="SUPFAM" id="SSF46785">
    <property type="entry name" value="Winged helix' DNA-binding domain"/>
    <property type="match status" value="1"/>
</dbReference>